<feature type="compositionally biased region" description="Low complexity" evidence="5">
    <location>
        <begin position="37"/>
        <end position="49"/>
    </location>
</feature>
<dbReference type="GO" id="GO:0046872">
    <property type="term" value="F:metal ion binding"/>
    <property type="evidence" value="ECO:0007669"/>
    <property type="project" value="UniProtKB-KW"/>
</dbReference>
<dbReference type="PANTHER" id="PTHR33447">
    <property type="entry name" value="GLUTATHIONE GAMMA-GLUTAMYLCYSTEINYLTRANSFERASE"/>
    <property type="match status" value="1"/>
</dbReference>
<dbReference type="EMBL" id="AZIL01000125">
    <property type="protein sequence ID" value="EWM29630.1"/>
    <property type="molecule type" value="Genomic_DNA"/>
</dbReference>
<dbReference type="GO" id="GO:0010273">
    <property type="term" value="P:detoxification of copper ion"/>
    <property type="evidence" value="ECO:0007669"/>
    <property type="project" value="TreeGrafter"/>
</dbReference>
<comment type="caution">
    <text evidence="7">The sequence shown here is derived from an EMBL/GenBank/DDBJ whole genome shotgun (WGS) entry which is preliminary data.</text>
</comment>
<feature type="compositionally biased region" description="Polar residues" evidence="5">
    <location>
        <begin position="93"/>
        <end position="103"/>
    </location>
</feature>
<keyword evidence="2" id="KW-0104">Cadmium</keyword>
<dbReference type="InterPro" id="IPR040409">
    <property type="entry name" value="PCS-like"/>
</dbReference>
<feature type="domain" description="Peptidase C83" evidence="6">
    <location>
        <begin position="120"/>
        <end position="380"/>
    </location>
</feature>
<accession>W7TR07</accession>
<evidence type="ECO:0000256" key="1">
    <source>
        <dbReference type="ARBA" id="ARBA00012468"/>
    </source>
</evidence>
<proteinExistence type="predicted"/>
<keyword evidence="8" id="KW-1185">Reference proteome</keyword>
<gene>
    <name evidence="7" type="ORF">Naga_100050g25</name>
</gene>
<dbReference type="AlphaFoldDB" id="W7TR07"/>
<evidence type="ECO:0000256" key="5">
    <source>
        <dbReference type="SAM" id="MobiDB-lite"/>
    </source>
</evidence>
<evidence type="ECO:0000313" key="7">
    <source>
        <dbReference type="EMBL" id="EWM29630.1"/>
    </source>
</evidence>
<dbReference type="PANTHER" id="PTHR33447:SF2">
    <property type="entry name" value="GLUTATHIONE GAMMA-GLUTAMYLCYSTEINYLTRANSFERASE"/>
    <property type="match status" value="1"/>
</dbReference>
<dbReference type="Pfam" id="PF05023">
    <property type="entry name" value="Phytochelatin"/>
    <property type="match status" value="2"/>
</dbReference>
<keyword evidence="4" id="KW-0479">Metal-binding</keyword>
<keyword evidence="3" id="KW-0808">Transferase</keyword>
<dbReference type="EC" id="2.3.2.15" evidence="1"/>
<evidence type="ECO:0000256" key="2">
    <source>
        <dbReference type="ARBA" id="ARBA00022539"/>
    </source>
</evidence>
<dbReference type="OrthoDB" id="448954at2759"/>
<feature type="region of interest" description="Disordered" evidence="5">
    <location>
        <begin position="34"/>
        <end position="77"/>
    </location>
</feature>
<feature type="compositionally biased region" description="Polar residues" evidence="5">
    <location>
        <begin position="50"/>
        <end position="62"/>
    </location>
</feature>
<dbReference type="PROSITE" id="PS51443">
    <property type="entry name" value="PCS"/>
    <property type="match status" value="1"/>
</dbReference>
<dbReference type="Gene3D" id="3.90.70.30">
    <property type="entry name" value="Phytochelatin synthase, N-terminal domain"/>
    <property type="match status" value="1"/>
</dbReference>
<dbReference type="GO" id="GO:0046938">
    <property type="term" value="P:phytochelatin biosynthetic process"/>
    <property type="evidence" value="ECO:0007669"/>
    <property type="project" value="InterPro"/>
</dbReference>
<sequence>MNPLHGFRRVVALGSTKHPALRCLRCLASMSAHQHSSPDTAATTSPSVSFYEQSSTPSSTPFSREVSPPVSRKNDMGVTEALPSDFRQHVEPETSSAQVSHPHSASEGDKAVVIHNSANSIVQSFYRRQLPTSHCVPFNSSEGRRLFQEALMQGGLESYFPLSEQFKTQDDPAFCGLGALTMVLNALAIDPGRTWKGPWRWFDESMLECCEPLEVVRERGICLGKLDCLARCNGATTVLKYGDSTGLDEFRRDIIRTTGGGREACHGGGKEGATDFSRVPGTLARAEHTNGSEQTHMQYEQQDLLIVGYNRQVLGQTGSGHFSPVGGYHAGRDMALIMDVARFKYPPHWVPVPLLWEAMQTVDPETQRSRGYMVVAKGMVSESLLFTIDKSRYEEFKDLASWIRKAADRLPLLMEAEMTRNTGVPGGESGGTVGAARLDHDRLLPLFLESLPASIASMFVTIHESFCLRYSEKHLKSIGDLLGAIEAHPIYETMGAQHEARLDRFRTPCSRRHVAAEEACCAGKVVNERHVLTILYISMLEWVCQRQKWSIFGLFPAQALHSPPLQLEVAQLKRKIAAMADEMGPR</sequence>
<dbReference type="InterPro" id="IPR038765">
    <property type="entry name" value="Papain-like_cys_pep_sf"/>
</dbReference>
<reference evidence="7 8" key="1">
    <citation type="journal article" date="2014" name="Mol. Plant">
        <title>Chromosome Scale Genome Assembly and Transcriptome Profiling of Nannochloropsis gaditana in Nitrogen Depletion.</title>
        <authorList>
            <person name="Corteggiani Carpinelli E."/>
            <person name="Telatin A."/>
            <person name="Vitulo N."/>
            <person name="Forcato C."/>
            <person name="D'Angelo M."/>
            <person name="Schiavon R."/>
            <person name="Vezzi A."/>
            <person name="Giacometti G.M."/>
            <person name="Morosinotto T."/>
            <person name="Valle G."/>
        </authorList>
    </citation>
    <scope>NUCLEOTIDE SEQUENCE [LARGE SCALE GENOMIC DNA]</scope>
    <source>
        <strain evidence="7 8">B-31</strain>
    </source>
</reference>
<evidence type="ECO:0000256" key="3">
    <source>
        <dbReference type="ARBA" id="ARBA00022679"/>
    </source>
</evidence>
<dbReference type="InterPro" id="IPR007719">
    <property type="entry name" value="PCS_N"/>
</dbReference>
<organism evidence="7 8">
    <name type="scientific">Nannochloropsis gaditana</name>
    <dbReference type="NCBI Taxonomy" id="72520"/>
    <lineage>
        <taxon>Eukaryota</taxon>
        <taxon>Sar</taxon>
        <taxon>Stramenopiles</taxon>
        <taxon>Ochrophyta</taxon>
        <taxon>Eustigmatophyceae</taxon>
        <taxon>Eustigmatales</taxon>
        <taxon>Monodopsidaceae</taxon>
        <taxon>Nannochloropsis</taxon>
    </lineage>
</organism>
<dbReference type="InterPro" id="IPR038156">
    <property type="entry name" value="PCS_N_sf"/>
</dbReference>
<dbReference type="GO" id="GO:0098849">
    <property type="term" value="P:cellular detoxification of cadmium ion"/>
    <property type="evidence" value="ECO:0007669"/>
    <property type="project" value="TreeGrafter"/>
</dbReference>
<evidence type="ECO:0000259" key="6">
    <source>
        <dbReference type="PROSITE" id="PS51443"/>
    </source>
</evidence>
<dbReference type="GO" id="GO:0016756">
    <property type="term" value="F:glutathione gamma-glutamylcysteinyltransferase activity"/>
    <property type="evidence" value="ECO:0007669"/>
    <property type="project" value="UniProtKB-EC"/>
</dbReference>
<dbReference type="Proteomes" id="UP000019335">
    <property type="component" value="Chromosome 2"/>
</dbReference>
<dbReference type="SUPFAM" id="SSF54001">
    <property type="entry name" value="Cysteine proteinases"/>
    <property type="match status" value="2"/>
</dbReference>
<name>W7TR07_9STRA</name>
<evidence type="ECO:0000256" key="4">
    <source>
        <dbReference type="ARBA" id="ARBA00022723"/>
    </source>
</evidence>
<evidence type="ECO:0000313" key="8">
    <source>
        <dbReference type="Proteomes" id="UP000019335"/>
    </source>
</evidence>
<protein>
    <recommendedName>
        <fullName evidence="1">glutathione gamma-glutamylcysteinyltransferase</fullName>
        <ecNumber evidence="1">2.3.2.15</ecNumber>
    </recommendedName>
</protein>
<feature type="region of interest" description="Disordered" evidence="5">
    <location>
        <begin position="88"/>
        <end position="107"/>
    </location>
</feature>